<evidence type="ECO:0000256" key="1">
    <source>
        <dbReference type="ARBA" id="ARBA00004123"/>
    </source>
</evidence>
<keyword evidence="4" id="KW-0539">Nucleus</keyword>
<evidence type="ECO:0000313" key="9">
    <source>
        <dbReference type="Proteomes" id="UP000232323"/>
    </source>
</evidence>
<dbReference type="Pfam" id="PF16050">
    <property type="entry name" value="CDC73_N"/>
    <property type="match status" value="1"/>
</dbReference>
<name>A0A250X8K5_9CHLO</name>
<evidence type="ECO:0000256" key="5">
    <source>
        <dbReference type="SAM" id="MobiDB-lite"/>
    </source>
</evidence>
<feature type="domain" description="Paf1 complex subunit Cdc73 N-terminal" evidence="7">
    <location>
        <begin position="2"/>
        <end position="97"/>
    </location>
</feature>
<comment type="similarity">
    <text evidence="2">Belongs to the CDC73 family.</text>
</comment>
<dbReference type="PANTHER" id="PTHR12466">
    <property type="entry name" value="CDC73 DOMAIN PROTEIN"/>
    <property type="match status" value="1"/>
</dbReference>
<dbReference type="Proteomes" id="UP000232323">
    <property type="component" value="Unassembled WGS sequence"/>
</dbReference>
<feature type="compositionally biased region" description="Polar residues" evidence="5">
    <location>
        <begin position="258"/>
        <end position="274"/>
    </location>
</feature>
<comment type="caution">
    <text evidence="8">The sequence shown here is derived from an EMBL/GenBank/DDBJ whole genome shotgun (WGS) entry which is preliminary data.</text>
</comment>
<comment type="subcellular location">
    <subcellularLocation>
        <location evidence="1">Nucleus</location>
    </subcellularLocation>
</comment>
<dbReference type="InterPro" id="IPR038103">
    <property type="entry name" value="CDC73_C_sf"/>
</dbReference>
<organism evidence="8 9">
    <name type="scientific">Chlamydomonas eustigma</name>
    <dbReference type="NCBI Taxonomy" id="1157962"/>
    <lineage>
        <taxon>Eukaryota</taxon>
        <taxon>Viridiplantae</taxon>
        <taxon>Chlorophyta</taxon>
        <taxon>core chlorophytes</taxon>
        <taxon>Chlorophyceae</taxon>
        <taxon>CS clade</taxon>
        <taxon>Chlamydomonadales</taxon>
        <taxon>Chlamydomonadaceae</taxon>
        <taxon>Chlamydomonas</taxon>
    </lineage>
</organism>
<sequence length="524" mass="57347">MDPLSLLKDFMLSGRLSKIAREGDRINFGGTYVFPQTASTGIKGAQKQDYTLEVILNLVQNRNLPHSEYLKNAMDKKISAVALTDRRKLLDFLDGKGTLQYEVPEGVYGAPSVGDDHHLEPGAKRARLEEEEGEIEGLESLIQQERQLRNRNTMLVAPHKDFSKVIEIVKKAMIAHQAKSITAPAGHPPQQHKSLSAMKVDPRNQQQHKPEVGRSTAAIPVKPSGRFDREVTTDQVRAMAGEAGANIANTISMYGAYNSSTGMQDKQKPPSTASHVPPHPDSRGGSTGSHRQPSSSSRKVLPGSGSGSRHVQAHSSTPQPSMSASHASAGNRASAPGKTLPAPPPGDKTRQQNPVPIIIVPSGLTAILNLYNAKQFFENGQYERSDVAQQKAGGSGKAPMVLVKRTVEKPAGKSAMYQIIDKAPEKGHDDWKRVVGVIVQGAKWQFKDWPHKGVAEGDLSEVFSQVCGFYLYFSDEKIPEAVTNWNVRKLALHKDNRHLDMTVLLGVYRHLDTFLSSRKSTLAY</sequence>
<feature type="compositionally biased region" description="Polar residues" evidence="5">
    <location>
        <begin position="307"/>
        <end position="328"/>
    </location>
</feature>
<accession>A0A250X8K5</accession>
<gene>
    <name evidence="8" type="ORF">CEUSTIGMA_g6540.t1</name>
</gene>
<evidence type="ECO:0000256" key="4">
    <source>
        <dbReference type="ARBA" id="ARBA00023242"/>
    </source>
</evidence>
<feature type="region of interest" description="Disordered" evidence="5">
    <location>
        <begin position="181"/>
        <end position="227"/>
    </location>
</feature>
<evidence type="ECO:0000259" key="6">
    <source>
        <dbReference type="Pfam" id="PF05179"/>
    </source>
</evidence>
<dbReference type="AlphaFoldDB" id="A0A250X8K5"/>
<dbReference type="Gene3D" id="3.40.50.11990">
    <property type="entry name" value="RNA polymerase II accessory factor, Cdc73 C-terminal domain"/>
    <property type="match status" value="1"/>
</dbReference>
<proteinExistence type="inferred from homology"/>
<dbReference type="InterPro" id="IPR032041">
    <property type="entry name" value="Cdc73_N"/>
</dbReference>
<dbReference type="InterPro" id="IPR007852">
    <property type="entry name" value="Cdc73/Parafibromin"/>
</dbReference>
<dbReference type="InterPro" id="IPR031336">
    <property type="entry name" value="CDC73_C"/>
</dbReference>
<dbReference type="STRING" id="1157962.A0A250X8K5"/>
<keyword evidence="9" id="KW-1185">Reference proteome</keyword>
<feature type="domain" description="Cell division control protein 73 C-terminal" evidence="6">
    <location>
        <begin position="353"/>
        <end position="514"/>
    </location>
</feature>
<dbReference type="OrthoDB" id="2186602at2759"/>
<reference evidence="8 9" key="1">
    <citation type="submission" date="2017-08" db="EMBL/GenBank/DDBJ databases">
        <title>Acidophilic green algal genome provides insights into adaptation to an acidic environment.</title>
        <authorList>
            <person name="Hirooka S."/>
            <person name="Hirose Y."/>
            <person name="Kanesaki Y."/>
            <person name="Higuchi S."/>
            <person name="Fujiwara T."/>
            <person name="Onuma R."/>
            <person name="Era A."/>
            <person name="Ohbayashi R."/>
            <person name="Uzuka A."/>
            <person name="Nozaki H."/>
            <person name="Yoshikawa H."/>
            <person name="Miyagishima S.Y."/>
        </authorList>
    </citation>
    <scope>NUCLEOTIDE SEQUENCE [LARGE SCALE GENOMIC DNA]</scope>
    <source>
        <strain evidence="8 9">NIES-2499</strain>
    </source>
</reference>
<feature type="region of interest" description="Disordered" evidence="5">
    <location>
        <begin position="258"/>
        <end position="353"/>
    </location>
</feature>
<dbReference type="GO" id="GO:0000993">
    <property type="term" value="F:RNA polymerase II complex binding"/>
    <property type="evidence" value="ECO:0007669"/>
    <property type="project" value="TreeGrafter"/>
</dbReference>
<dbReference type="PANTHER" id="PTHR12466:SF8">
    <property type="entry name" value="PARAFIBROMIN"/>
    <property type="match status" value="1"/>
</dbReference>
<dbReference type="Pfam" id="PF05179">
    <property type="entry name" value="CDC73_C"/>
    <property type="match status" value="1"/>
</dbReference>
<protein>
    <recommendedName>
        <fullName evidence="10">Paf1 complex subunit Cdc73 N-terminal domain-containing protein</fullName>
    </recommendedName>
</protein>
<dbReference type="EMBL" id="BEGY01000039">
    <property type="protein sequence ID" value="GAX79100.1"/>
    <property type="molecule type" value="Genomic_DNA"/>
</dbReference>
<dbReference type="GO" id="GO:0032968">
    <property type="term" value="P:positive regulation of transcription elongation by RNA polymerase II"/>
    <property type="evidence" value="ECO:0007669"/>
    <property type="project" value="TreeGrafter"/>
</dbReference>
<dbReference type="GO" id="GO:0006368">
    <property type="term" value="P:transcription elongation by RNA polymerase II"/>
    <property type="evidence" value="ECO:0007669"/>
    <property type="project" value="InterPro"/>
</dbReference>
<evidence type="ECO:0008006" key="10">
    <source>
        <dbReference type="Google" id="ProtNLM"/>
    </source>
</evidence>
<feature type="compositionally biased region" description="Polar residues" evidence="5">
    <location>
        <begin position="288"/>
        <end position="298"/>
    </location>
</feature>
<evidence type="ECO:0000256" key="3">
    <source>
        <dbReference type="ARBA" id="ARBA00023163"/>
    </source>
</evidence>
<evidence type="ECO:0000259" key="7">
    <source>
        <dbReference type="Pfam" id="PF16050"/>
    </source>
</evidence>
<evidence type="ECO:0000256" key="2">
    <source>
        <dbReference type="ARBA" id="ARBA00010427"/>
    </source>
</evidence>
<keyword evidence="3" id="KW-0804">Transcription</keyword>
<dbReference type="GO" id="GO:0016593">
    <property type="term" value="C:Cdc73/Paf1 complex"/>
    <property type="evidence" value="ECO:0007669"/>
    <property type="project" value="InterPro"/>
</dbReference>
<evidence type="ECO:0000313" key="8">
    <source>
        <dbReference type="EMBL" id="GAX79100.1"/>
    </source>
</evidence>